<dbReference type="RefSeq" id="WP_007978241.1">
    <property type="nucleotide sequence ID" value="NZ_AEMG01000006.1"/>
</dbReference>
<evidence type="ECO:0000313" key="1">
    <source>
        <dbReference type="EMBL" id="EFW92547.1"/>
    </source>
</evidence>
<dbReference type="PATRIC" id="fig|797209.4.peg.1342"/>
<dbReference type="Proteomes" id="UP000184203">
    <property type="component" value="Unassembled WGS sequence"/>
</dbReference>
<dbReference type="ESTHER" id="9eury-e7qrc8">
    <property type="family name" value="Duf_900"/>
</dbReference>
<evidence type="ECO:0000313" key="3">
    <source>
        <dbReference type="Proteomes" id="UP000003751"/>
    </source>
</evidence>
<dbReference type="OrthoDB" id="11236at2157"/>
<reference evidence="1 3" key="1">
    <citation type="journal article" date="2014" name="ISME J.">
        <title>Trehalose/2-sulfotrehalose biosynthesis and glycine-betaine uptake are widely spread mechanisms for osmoadaptation in the Halobacteriales.</title>
        <authorList>
            <person name="Youssef N.H."/>
            <person name="Savage-Ashlock K.N."/>
            <person name="McCully A.L."/>
            <person name="Luedtke B."/>
            <person name="Shaw E.I."/>
            <person name="Hoff W.D."/>
            <person name="Elshahed M.S."/>
        </authorList>
    </citation>
    <scope>NUCLEOTIDE SEQUENCE [LARGE SCALE GENOMIC DNA]</scope>
    <source>
        <strain evidence="1 3">DX253</strain>
    </source>
</reference>
<dbReference type="EMBL" id="AEMG01000006">
    <property type="protein sequence ID" value="EFW92547.1"/>
    <property type="molecule type" value="Genomic_DNA"/>
</dbReference>
<dbReference type="Pfam" id="PF05990">
    <property type="entry name" value="DUF900"/>
    <property type="match status" value="1"/>
</dbReference>
<dbReference type="EMBL" id="FRAN01000001">
    <property type="protein sequence ID" value="SHK19638.1"/>
    <property type="molecule type" value="Genomic_DNA"/>
</dbReference>
<accession>E7QRC8</accession>
<sequence>MKEFTRRRYVQSATAATAGLGVLGAAGVASASGYSVISTRGHYSGDGDLNSGYSVLDYETDGSVPGEDTGCVSELTVHVHGYDNDEQTALTNFQEAYDNLIGAGYGGEIAGFTWDSNAPNKYDPLDWGGFGTGQEIAQQNGYALAQFALNYKYWCPNSDLRLTCHSLGAQVVLNALRILNVNDDWNGGNYRFASVHMLGAAQDNEAPTTEWMDTYNAISDETVATFGYHSEDDSTLQNLYWPRELDRALGETGYEDGNTPAPNYVENDVTSQVGSDHSSYMVNCADEIVYHMANDSYYG</sequence>
<dbReference type="STRING" id="797209.GCA_000376445_00031"/>
<dbReference type="InterPro" id="IPR006311">
    <property type="entry name" value="TAT_signal"/>
</dbReference>
<gene>
    <name evidence="2" type="ORF">SAMN05444342_0909</name>
    <name evidence="1" type="ORF">ZOD2009_06754</name>
</gene>
<evidence type="ECO:0000313" key="2">
    <source>
        <dbReference type="EMBL" id="SHK19638.1"/>
    </source>
</evidence>
<dbReference type="PROSITE" id="PS51318">
    <property type="entry name" value="TAT"/>
    <property type="match status" value="1"/>
</dbReference>
<dbReference type="SUPFAM" id="SSF53474">
    <property type="entry name" value="alpha/beta-Hydrolases"/>
    <property type="match status" value="1"/>
</dbReference>
<dbReference type="AlphaFoldDB" id="E7QRC8"/>
<dbReference type="InterPro" id="IPR029058">
    <property type="entry name" value="AB_hydrolase_fold"/>
</dbReference>
<reference evidence="4" key="2">
    <citation type="submission" date="2016-11" db="EMBL/GenBank/DDBJ databases">
        <authorList>
            <person name="Varghese N."/>
            <person name="Submissions S."/>
        </authorList>
    </citation>
    <scope>NUCLEOTIDE SEQUENCE [LARGE SCALE GENOMIC DNA]</scope>
    <source>
        <strain evidence="4">DX253</strain>
    </source>
</reference>
<keyword evidence="4" id="KW-1185">Reference proteome</keyword>
<dbReference type="eggNOG" id="arCOG07550">
    <property type="taxonomic scope" value="Archaea"/>
</dbReference>
<dbReference type="InterPro" id="IPR010297">
    <property type="entry name" value="DUF900_hydrolase"/>
</dbReference>
<organism evidence="1 3">
    <name type="scientific">Haladaptatus paucihalophilus DX253</name>
    <dbReference type="NCBI Taxonomy" id="797209"/>
    <lineage>
        <taxon>Archaea</taxon>
        <taxon>Methanobacteriati</taxon>
        <taxon>Methanobacteriota</taxon>
        <taxon>Stenosarchaea group</taxon>
        <taxon>Halobacteria</taxon>
        <taxon>Halobacteriales</taxon>
        <taxon>Haladaptataceae</taxon>
        <taxon>Haladaptatus</taxon>
    </lineage>
</organism>
<dbReference type="Proteomes" id="UP000003751">
    <property type="component" value="Unassembled WGS sequence"/>
</dbReference>
<evidence type="ECO:0000313" key="4">
    <source>
        <dbReference type="Proteomes" id="UP000184203"/>
    </source>
</evidence>
<protein>
    <submittedName>
        <fullName evidence="1">Uncharacterized protein</fullName>
    </submittedName>
</protein>
<proteinExistence type="predicted"/>
<reference evidence="2" key="3">
    <citation type="submission" date="2016-11" db="EMBL/GenBank/DDBJ databases">
        <authorList>
            <person name="Jaros S."/>
            <person name="Januszkiewicz K."/>
            <person name="Wedrychowicz H."/>
        </authorList>
    </citation>
    <scope>NUCLEOTIDE SEQUENCE [LARGE SCALE GENOMIC DNA]</scope>
    <source>
        <strain evidence="2">DX253</strain>
    </source>
</reference>
<name>E7QRC8_HALPU</name>